<keyword evidence="2" id="KW-0997">Cell inner membrane</keyword>
<name>A0A4P7CIU6_9PAST</name>
<dbReference type="RefSeq" id="WP_162856852.1">
    <property type="nucleotide sequence ID" value="NZ_CP038145.1"/>
</dbReference>
<dbReference type="GO" id="GO:0009246">
    <property type="term" value="P:enterobacterial common antigen biosynthetic process"/>
    <property type="evidence" value="ECO:0007669"/>
    <property type="project" value="InterPro"/>
</dbReference>
<dbReference type="SUPFAM" id="SSF53756">
    <property type="entry name" value="UDP-Glycosyltransferase/glycogen phosphorylase"/>
    <property type="match status" value="1"/>
</dbReference>
<protein>
    <submittedName>
        <fullName evidence="6">TDP-Fuc4NAc--lipid II Fuc4NAc transferase</fullName>
    </submittedName>
</protein>
<evidence type="ECO:0000313" key="6">
    <source>
        <dbReference type="EMBL" id="QBQ64015.1"/>
    </source>
</evidence>
<reference evidence="6 7" key="1">
    <citation type="submission" date="2019-03" db="EMBL/GenBank/DDBJ databases">
        <authorList>
            <person name="Che Y."/>
            <person name="Zhou L."/>
        </authorList>
    </citation>
    <scope>NUCLEOTIDE SEQUENCE [LARGE SCALE GENOMIC DNA]</scope>
    <source>
        <strain evidence="6 7">AIFJ1607</strain>
    </source>
</reference>
<dbReference type="EMBL" id="CP038145">
    <property type="protein sequence ID" value="QBQ64015.1"/>
    <property type="molecule type" value="Genomic_DNA"/>
</dbReference>
<dbReference type="KEGG" id="aio:EXH44_07105"/>
<evidence type="ECO:0000313" key="7">
    <source>
        <dbReference type="Proteomes" id="UP000294444"/>
    </source>
</evidence>
<dbReference type="GO" id="GO:0008417">
    <property type="term" value="F:fucosyltransferase activity"/>
    <property type="evidence" value="ECO:0007669"/>
    <property type="project" value="InterPro"/>
</dbReference>
<dbReference type="Proteomes" id="UP000294444">
    <property type="component" value="Chromosome"/>
</dbReference>
<dbReference type="AlphaFoldDB" id="A0A4P7CIU6"/>
<keyword evidence="4 6" id="KW-0808">Transferase</keyword>
<accession>A0A4P7CIU6</accession>
<evidence type="ECO:0000256" key="2">
    <source>
        <dbReference type="ARBA" id="ARBA00022519"/>
    </source>
</evidence>
<dbReference type="Pfam" id="PF07429">
    <property type="entry name" value="Glyco_transf_56"/>
    <property type="match status" value="1"/>
</dbReference>
<keyword evidence="5" id="KW-0472">Membrane</keyword>
<keyword evidence="3" id="KW-0328">Glycosyltransferase</keyword>
<evidence type="ECO:0000256" key="3">
    <source>
        <dbReference type="ARBA" id="ARBA00022676"/>
    </source>
</evidence>
<evidence type="ECO:0000256" key="4">
    <source>
        <dbReference type="ARBA" id="ARBA00022679"/>
    </source>
</evidence>
<organism evidence="6 7">
    <name type="scientific">Actinobacillus indolicus</name>
    <dbReference type="NCBI Taxonomy" id="51049"/>
    <lineage>
        <taxon>Bacteria</taxon>
        <taxon>Pseudomonadati</taxon>
        <taxon>Pseudomonadota</taxon>
        <taxon>Gammaproteobacteria</taxon>
        <taxon>Pasteurellales</taxon>
        <taxon>Pasteurellaceae</taxon>
        <taxon>Actinobacillus</taxon>
    </lineage>
</organism>
<evidence type="ECO:0000256" key="5">
    <source>
        <dbReference type="ARBA" id="ARBA00023136"/>
    </source>
</evidence>
<sequence>MANIYHILGADIPHHNRTVLTFFQNELASEFTDKPHFYVVSSNDLADDFPALTIDTYRSQRALTQAIIAKYQQDPTAWFVLHGQFNVSLWLAILFGRVSAKRCVWHIWGADLYEESRELKFKLFYPLRRLAQRRIARIWATQGDLAYVNQRFDRTGFQDQLIYFPTKLPEQIPERQKDRTLAILLGNSGDPSNRHLAGLALIKQQFGSDVRVLVPMGYPTNNQTYVDRVRKQAEHLFTDGQVEILTEKLPFESYIELLSRCDLACFLFERQQGIGTICLLTQLKIPVILERQNPFCLDMEMAGVDFLYSDALSSEKLQQVQQGLSQLDVSKVAFFPPNYIAQWKMALAQLKG</sequence>
<gene>
    <name evidence="6" type="ORF">EXH44_07105</name>
</gene>
<proteinExistence type="predicted"/>
<dbReference type="InterPro" id="IPR009993">
    <property type="entry name" value="WecF"/>
</dbReference>
<keyword evidence="7" id="KW-1185">Reference proteome</keyword>
<keyword evidence="1" id="KW-1003">Cell membrane</keyword>
<evidence type="ECO:0000256" key="1">
    <source>
        <dbReference type="ARBA" id="ARBA00022475"/>
    </source>
</evidence>